<dbReference type="Proteomes" id="UP000033070">
    <property type="component" value="Chromosome"/>
</dbReference>
<reference evidence="1 2" key="1">
    <citation type="submission" date="2018-06" db="EMBL/GenBank/DDBJ databases">
        <title>OYT1 Genome Sequencing.</title>
        <authorList>
            <person name="Kato S."/>
            <person name="Itoh T."/>
            <person name="Ohkuma M."/>
        </authorList>
    </citation>
    <scope>NUCLEOTIDE SEQUENCE [LARGE SCALE GENOMIC DNA]</scope>
    <source>
        <strain evidence="1 2">OYT1</strain>
    </source>
</reference>
<gene>
    <name evidence="1" type="ORF">OYT1_ch1591</name>
</gene>
<proteinExistence type="predicted"/>
<evidence type="ECO:0008006" key="3">
    <source>
        <dbReference type="Google" id="ProtNLM"/>
    </source>
</evidence>
<dbReference type="RefSeq" id="WP_084612070.1">
    <property type="nucleotide sequence ID" value="NZ_AP018738.1"/>
</dbReference>
<dbReference type="InterPro" id="IPR009678">
    <property type="entry name" value="Phage_tail_completion_R"/>
</dbReference>
<dbReference type="OrthoDB" id="8564199at2"/>
<sequence>MLKPKLLRDFLTAQLPQLARDPDKLLVFIEKGSLVSTLASSNSFEYRYQLALVLTDFTGDADHLMLPLLVWVREHQYDLLADPSKQDGIRFESEILNHDTSDIRIELDLSERVRVELGIDGRVTLTHLDEPPLDNLTGPNPWQLYLNGELVAPA</sequence>
<dbReference type="Pfam" id="PF06891">
    <property type="entry name" value="P2_Phage_GpR"/>
    <property type="match status" value="1"/>
</dbReference>
<keyword evidence="2" id="KW-1185">Reference proteome</keyword>
<dbReference type="EMBL" id="AP018738">
    <property type="protein sequence ID" value="BBE51138.1"/>
    <property type="molecule type" value="Genomic_DNA"/>
</dbReference>
<organism evidence="1 2">
    <name type="scientific">Ferriphaselus amnicola</name>
    <dbReference type="NCBI Taxonomy" id="1188319"/>
    <lineage>
        <taxon>Bacteria</taxon>
        <taxon>Pseudomonadati</taxon>
        <taxon>Pseudomonadota</taxon>
        <taxon>Betaproteobacteria</taxon>
        <taxon>Nitrosomonadales</taxon>
        <taxon>Gallionellaceae</taxon>
        <taxon>Ferriphaselus</taxon>
    </lineage>
</organism>
<evidence type="ECO:0000313" key="1">
    <source>
        <dbReference type="EMBL" id="BBE51138.1"/>
    </source>
</evidence>
<dbReference type="AlphaFoldDB" id="A0A2Z6GCA4"/>
<dbReference type="KEGG" id="fam:OYT1_ch1591"/>
<evidence type="ECO:0000313" key="2">
    <source>
        <dbReference type="Proteomes" id="UP000033070"/>
    </source>
</evidence>
<protein>
    <recommendedName>
        <fullName evidence="3">Phage tail protein</fullName>
    </recommendedName>
</protein>
<accession>A0A2Z6GCA4</accession>
<name>A0A2Z6GCA4_9PROT</name>
<dbReference type="STRING" id="1188319.OYT1_02441"/>